<gene>
    <name evidence="1" type="ORF">M514_28202</name>
</gene>
<dbReference type="AlphaFoldDB" id="A0A085MQX0"/>
<organism evidence="1">
    <name type="scientific">Trichuris suis</name>
    <name type="common">pig whipworm</name>
    <dbReference type="NCBI Taxonomy" id="68888"/>
    <lineage>
        <taxon>Eukaryota</taxon>
        <taxon>Metazoa</taxon>
        <taxon>Ecdysozoa</taxon>
        <taxon>Nematoda</taxon>
        <taxon>Enoplea</taxon>
        <taxon>Dorylaimia</taxon>
        <taxon>Trichinellida</taxon>
        <taxon>Trichuridae</taxon>
        <taxon>Trichuris</taxon>
    </lineage>
</organism>
<dbReference type="Gene3D" id="1.10.20.10">
    <property type="entry name" value="Histone, subunit A"/>
    <property type="match status" value="1"/>
</dbReference>
<feature type="non-terminal residue" evidence="1">
    <location>
        <position position="128"/>
    </location>
</feature>
<proteinExistence type="predicted"/>
<reference evidence="1" key="1">
    <citation type="journal article" date="2014" name="Nat. Genet.">
        <title>Genome and transcriptome of the porcine whipworm Trichuris suis.</title>
        <authorList>
            <person name="Jex A.R."/>
            <person name="Nejsum P."/>
            <person name="Schwarz E.M."/>
            <person name="Hu L."/>
            <person name="Young N.D."/>
            <person name="Hall R.S."/>
            <person name="Korhonen P.K."/>
            <person name="Liao S."/>
            <person name="Thamsborg S."/>
            <person name="Xia J."/>
            <person name="Xu P."/>
            <person name="Wang S."/>
            <person name="Scheerlinck J.P."/>
            <person name="Hofmann A."/>
            <person name="Sternberg P.W."/>
            <person name="Wang J."/>
            <person name="Gasser R.B."/>
        </authorList>
    </citation>
    <scope>NUCLEOTIDE SEQUENCE [LARGE SCALE GENOMIC DNA]</scope>
    <source>
        <strain evidence="1">DCEP-RM93F</strain>
    </source>
</reference>
<dbReference type="InterPro" id="IPR009072">
    <property type="entry name" value="Histone-fold"/>
</dbReference>
<sequence>MGFGSDYIDAGRSVLDKCNEEASRRLKRQSTRLEKCGIPEDELLRTQQELFAKARLEQATAEQLQVTWFQQRLQEHARLQQQQQQAEGASNACSTANFSDGAQIHSLINLRHVSSKAAADSDEDYDAE</sequence>
<dbReference type="Proteomes" id="UP000030758">
    <property type="component" value="Unassembled WGS sequence"/>
</dbReference>
<accession>A0A085MQX0</accession>
<dbReference type="EMBL" id="KL367797">
    <property type="protein sequence ID" value="KFD59616.1"/>
    <property type="molecule type" value="Genomic_DNA"/>
</dbReference>
<dbReference type="GO" id="GO:0046982">
    <property type="term" value="F:protein heterodimerization activity"/>
    <property type="evidence" value="ECO:0007669"/>
    <property type="project" value="InterPro"/>
</dbReference>
<name>A0A085MQX0_9BILA</name>
<evidence type="ECO:0000313" key="1">
    <source>
        <dbReference type="EMBL" id="KFD59616.1"/>
    </source>
</evidence>
<protein>
    <submittedName>
        <fullName evidence="1">Uncharacterized protein</fullName>
    </submittedName>
</protein>